<dbReference type="Pfam" id="PF06348">
    <property type="entry name" value="DUF1059"/>
    <property type="match status" value="1"/>
</dbReference>
<dbReference type="Proteomes" id="UP000321490">
    <property type="component" value="Unassembled WGS sequence"/>
</dbReference>
<gene>
    <name evidence="1" type="ORF">JD78_00309</name>
</gene>
<dbReference type="EMBL" id="VLKF01000001">
    <property type="protein sequence ID" value="TWH71810.1"/>
    <property type="molecule type" value="Genomic_DNA"/>
</dbReference>
<sequence>MKEFDCADVVPGCGASFRAPTAEELLLHGRVHAEHGHGKVAADMPAVDVAVGRAIRDVA</sequence>
<keyword evidence="2" id="KW-1185">Reference proteome</keyword>
<reference evidence="1 2" key="1">
    <citation type="submission" date="2019-07" db="EMBL/GenBank/DDBJ databases">
        <title>R&amp;d 2014.</title>
        <authorList>
            <person name="Klenk H.-P."/>
        </authorList>
    </citation>
    <scope>NUCLEOTIDE SEQUENCE [LARGE SCALE GENOMIC DNA]</scope>
    <source>
        <strain evidence="1 2">DSM 45764</strain>
    </source>
</reference>
<dbReference type="AlphaFoldDB" id="A0A562ILJ3"/>
<evidence type="ECO:0000313" key="2">
    <source>
        <dbReference type="Proteomes" id="UP000321490"/>
    </source>
</evidence>
<dbReference type="OrthoDB" id="3213531at2"/>
<evidence type="ECO:0000313" key="1">
    <source>
        <dbReference type="EMBL" id="TWH71810.1"/>
    </source>
</evidence>
<accession>A0A562ILJ3</accession>
<comment type="caution">
    <text evidence="1">The sequence shown here is derived from an EMBL/GenBank/DDBJ whole genome shotgun (WGS) entry which is preliminary data.</text>
</comment>
<dbReference type="RefSeq" id="WP_153356801.1">
    <property type="nucleotide sequence ID" value="NZ_JABGDC010000016.1"/>
</dbReference>
<organism evidence="1 2">
    <name type="scientific">Modestobacter roseus</name>
    <dbReference type="NCBI Taxonomy" id="1181884"/>
    <lineage>
        <taxon>Bacteria</taxon>
        <taxon>Bacillati</taxon>
        <taxon>Actinomycetota</taxon>
        <taxon>Actinomycetes</taxon>
        <taxon>Geodermatophilales</taxon>
        <taxon>Geodermatophilaceae</taxon>
        <taxon>Modestobacter</taxon>
    </lineage>
</organism>
<name>A0A562ILJ3_9ACTN</name>
<protein>
    <submittedName>
        <fullName evidence="1">Uncharacterized protein DUF1059</fullName>
    </submittedName>
</protein>
<dbReference type="InterPro" id="IPR009409">
    <property type="entry name" value="DUF1059"/>
</dbReference>
<proteinExistence type="predicted"/>